<evidence type="ECO:0000256" key="2">
    <source>
        <dbReference type="ARBA" id="ARBA00022912"/>
    </source>
</evidence>
<dbReference type="InterPro" id="IPR029021">
    <property type="entry name" value="Prot-tyrosine_phosphatase-like"/>
</dbReference>
<gene>
    <name evidence="6" type="ORF">ETB97_008371</name>
</gene>
<evidence type="ECO:0000259" key="5">
    <source>
        <dbReference type="PROSITE" id="PS50056"/>
    </source>
</evidence>
<dbReference type="GO" id="GO:0006370">
    <property type="term" value="P:7-methylguanosine mRNA capping"/>
    <property type="evidence" value="ECO:0007669"/>
    <property type="project" value="TreeGrafter"/>
</dbReference>
<dbReference type="FunFam" id="3.40.50.1820:FF:000273">
    <property type="entry name" value="Dual specificity phosphatase catalytic domain protein"/>
    <property type="match status" value="1"/>
</dbReference>
<dbReference type="SUPFAM" id="SSF53474">
    <property type="entry name" value="alpha/beta-Hydrolases"/>
    <property type="match status" value="1"/>
</dbReference>
<dbReference type="InterPro" id="IPR020422">
    <property type="entry name" value="TYR_PHOSPHATASE_DUAL_dom"/>
</dbReference>
<keyword evidence="4" id="KW-1133">Transmembrane helix</keyword>
<evidence type="ECO:0000256" key="1">
    <source>
        <dbReference type="ARBA" id="ARBA00022801"/>
    </source>
</evidence>
<dbReference type="Proteomes" id="UP000541154">
    <property type="component" value="Unassembled WGS sequence"/>
</dbReference>
<dbReference type="FunFam" id="3.90.190.10:FF:000090">
    <property type="entry name" value="Dual specificity phosphatase catalytic domain protein"/>
    <property type="match status" value="1"/>
</dbReference>
<dbReference type="SUPFAM" id="SSF52799">
    <property type="entry name" value="(Phosphotyrosine protein) phosphatases II"/>
    <property type="match status" value="1"/>
</dbReference>
<evidence type="ECO:0000313" key="7">
    <source>
        <dbReference type="Proteomes" id="UP000541154"/>
    </source>
</evidence>
<name>A0A8H6EAW1_PETAA</name>
<dbReference type="Gene3D" id="3.40.50.1820">
    <property type="entry name" value="alpha/beta hydrolase"/>
    <property type="match status" value="1"/>
</dbReference>
<feature type="transmembrane region" description="Helical" evidence="4">
    <location>
        <begin position="61"/>
        <end position="81"/>
    </location>
</feature>
<dbReference type="Pfam" id="PF00782">
    <property type="entry name" value="DSPc"/>
    <property type="match status" value="1"/>
</dbReference>
<evidence type="ECO:0000313" key="6">
    <source>
        <dbReference type="EMBL" id="KAF5864165.1"/>
    </source>
</evidence>
<dbReference type="CDD" id="cd14502">
    <property type="entry name" value="RNA_5'-triphosphatase"/>
    <property type="match status" value="1"/>
</dbReference>
<organism evidence="6 7">
    <name type="scientific">Petromyces alliaceus</name>
    <name type="common">Aspergillus alliaceus</name>
    <dbReference type="NCBI Taxonomy" id="209559"/>
    <lineage>
        <taxon>Eukaryota</taxon>
        <taxon>Fungi</taxon>
        <taxon>Dikarya</taxon>
        <taxon>Ascomycota</taxon>
        <taxon>Pezizomycotina</taxon>
        <taxon>Eurotiomycetes</taxon>
        <taxon>Eurotiomycetidae</taxon>
        <taxon>Eurotiales</taxon>
        <taxon>Aspergillaceae</taxon>
        <taxon>Aspergillus</taxon>
        <taxon>Aspergillus subgen. Circumdati</taxon>
    </lineage>
</organism>
<dbReference type="Gene3D" id="3.90.190.10">
    <property type="entry name" value="Protein tyrosine phosphatase superfamily"/>
    <property type="match status" value="1"/>
</dbReference>
<dbReference type="SMART" id="SM00195">
    <property type="entry name" value="DSPc"/>
    <property type="match status" value="1"/>
</dbReference>
<accession>A0A8H6EAW1</accession>
<dbReference type="InterPro" id="IPR000387">
    <property type="entry name" value="Tyr_Pase_dom"/>
</dbReference>
<feature type="compositionally biased region" description="Basic and acidic residues" evidence="3">
    <location>
        <begin position="136"/>
        <end position="150"/>
    </location>
</feature>
<dbReference type="InterPro" id="IPR016130">
    <property type="entry name" value="Tyr_Pase_AS"/>
</dbReference>
<dbReference type="GO" id="GO:0004721">
    <property type="term" value="F:phosphoprotein phosphatase activity"/>
    <property type="evidence" value="ECO:0007669"/>
    <property type="project" value="UniProtKB-KW"/>
</dbReference>
<dbReference type="InterPro" id="IPR000073">
    <property type="entry name" value="AB_hydrolase_1"/>
</dbReference>
<dbReference type="PROSITE" id="PS50056">
    <property type="entry name" value="TYR_PHOSPHATASE_2"/>
    <property type="match status" value="1"/>
</dbReference>
<dbReference type="InterPro" id="IPR051029">
    <property type="entry name" value="mRNA_Capping_Enz/RNA_Phosphat"/>
</dbReference>
<keyword evidence="4" id="KW-0812">Transmembrane</keyword>
<proteinExistence type="predicted"/>
<comment type="caution">
    <text evidence="6">The sequence shown here is derived from an EMBL/GenBank/DDBJ whole genome shotgun (WGS) entry which is preliminary data.</text>
</comment>
<feature type="compositionally biased region" description="Polar residues" evidence="3">
    <location>
        <begin position="152"/>
        <end position="171"/>
    </location>
</feature>
<evidence type="ECO:0000256" key="3">
    <source>
        <dbReference type="SAM" id="MobiDB-lite"/>
    </source>
</evidence>
<dbReference type="EMBL" id="SPNV01000038">
    <property type="protein sequence ID" value="KAF5864165.1"/>
    <property type="molecule type" value="Genomic_DNA"/>
</dbReference>
<protein>
    <recommendedName>
        <fullName evidence="5">Tyrosine specific protein phosphatases domain-containing protein</fullName>
    </recommendedName>
</protein>
<reference evidence="6 7" key="1">
    <citation type="submission" date="2019-04" db="EMBL/GenBank/DDBJ databases">
        <title>Aspergillus burnettii sp. nov., novel species from soil in southeast Queensland.</title>
        <authorList>
            <person name="Gilchrist C.L.M."/>
            <person name="Pitt J.I."/>
            <person name="Lange L."/>
            <person name="Lacey H.J."/>
            <person name="Vuong D."/>
            <person name="Midgley D.J."/>
            <person name="Greenfield P."/>
            <person name="Bradbury M."/>
            <person name="Lacey E."/>
            <person name="Busk P.K."/>
            <person name="Pilgaard B."/>
            <person name="Chooi Y.H."/>
            <person name="Piggott A.M."/>
        </authorList>
    </citation>
    <scope>NUCLEOTIDE SEQUENCE [LARGE SCALE GENOMIC DNA]</scope>
    <source>
        <strain evidence="6 7">FRR 5400</strain>
    </source>
</reference>
<dbReference type="Pfam" id="PF00561">
    <property type="entry name" value="Abhydrolase_1"/>
    <property type="match status" value="1"/>
</dbReference>
<keyword evidence="4" id="KW-0472">Membrane</keyword>
<evidence type="ECO:0000256" key="4">
    <source>
        <dbReference type="SAM" id="Phobius"/>
    </source>
</evidence>
<dbReference type="AlphaFoldDB" id="A0A8H6EAW1"/>
<feature type="compositionally biased region" description="Basic residues" evidence="3">
    <location>
        <begin position="91"/>
        <end position="103"/>
    </location>
</feature>
<keyword evidence="1" id="KW-0378">Hydrolase</keyword>
<dbReference type="PANTHER" id="PTHR10367">
    <property type="entry name" value="MRNA-CAPPING ENZYME"/>
    <property type="match status" value="1"/>
</dbReference>
<keyword evidence="2" id="KW-0904">Protein phosphatase</keyword>
<feature type="region of interest" description="Disordered" evidence="3">
    <location>
        <begin position="91"/>
        <end position="172"/>
    </location>
</feature>
<dbReference type="InterPro" id="IPR029058">
    <property type="entry name" value="AB_hydrolase_fold"/>
</dbReference>
<keyword evidence="7" id="KW-1185">Reference proteome</keyword>
<dbReference type="PANTHER" id="PTHR10367:SF25">
    <property type="entry name" value="DUAL SPECIFICITY PHOSPHATASE CATALYTIC DOMAIN PROTEIN (AFU_ORTHOLOGUE AFUA_1G03540)"/>
    <property type="match status" value="1"/>
</dbReference>
<dbReference type="InterPro" id="IPR000340">
    <property type="entry name" value="Dual-sp_phosphatase_cat-dom"/>
</dbReference>
<dbReference type="GO" id="GO:0004484">
    <property type="term" value="F:mRNA guanylyltransferase activity"/>
    <property type="evidence" value="ECO:0007669"/>
    <property type="project" value="TreeGrafter"/>
</dbReference>
<sequence>MGPTDSPALPITSRLGVSDLGVVIRFWDSIYSIFTNSGAFLSFTRLAQSFGCDGALNSTKALFLSTCFIIMAGCGVLSVILRRKASRRALGKKRYRRARRRNISKTSAGTITSSDDEGYDSSGSLRHGTVSGLSGEKAEPQHREQPDDGLRTPSSTLRLNNSDSQIAQSTDPGLLKKHSTYVSYTTSVATYPSVRTFYRPHPQKDKLPIKPSPIPLLVFVHGLGGSLAQFNHLLTSLSNVGPCFGIDLPGCGLSSFEPTSWDAYTVEALAELLATAIEEHRDKEAGQGIVLIGHSLGCSLSAMLASSTSLIGPGLKEHILGLIAVCPRASPPSSKEVTSFRRLLHIPGPLFDLWRYWDRRGGLTSASVNRLVGADADPDTRGLQVRYNKQSKTPVWRRMAWGTLPTYNNVDGKPVGGIPGEEIWVGVRTPVLLVAGESDTVTKPVELQKILKFFGDKSSTIEKGSHGSRTIPDASRVGNQTPAPYSRLANEEEFGVEPQVDEKNLQSGSEKSVQAKRSVKTVILPAPASHALLYDRATYRTLAGIIQDFLQQHVDNRLSLGWQLQYLNTSGKWDVKNLVKWKKVTPVSERMSDTFVALKMLREVDEEHNPVLFSQAYRDQIYAVIDISYENPVYNPASLEKGGIHYHKHPTVSKIPPTPDETRDFIALVDRLQNEITEKMKKSGNNQTPRPVVGVHCHYGYNRTGFLIVCYLIERCGFSVQEAIDEFESRRPPGIRHGHFIDTLFVRYCVGLKRAPTL</sequence>
<dbReference type="PROSITE" id="PS00383">
    <property type="entry name" value="TYR_PHOSPHATASE_1"/>
    <property type="match status" value="1"/>
</dbReference>
<feature type="domain" description="Tyrosine specific protein phosphatases" evidence="5">
    <location>
        <begin position="663"/>
        <end position="732"/>
    </location>
</feature>